<reference evidence="1 2" key="1">
    <citation type="journal article" date="2018" name="Mol. Plant">
        <title>The genome of Artemisia annua provides insight into the evolution of Asteraceae family and artemisinin biosynthesis.</title>
        <authorList>
            <person name="Shen Q."/>
            <person name="Zhang L."/>
            <person name="Liao Z."/>
            <person name="Wang S."/>
            <person name="Yan T."/>
            <person name="Shi P."/>
            <person name="Liu M."/>
            <person name="Fu X."/>
            <person name="Pan Q."/>
            <person name="Wang Y."/>
            <person name="Lv Z."/>
            <person name="Lu X."/>
            <person name="Zhang F."/>
            <person name="Jiang W."/>
            <person name="Ma Y."/>
            <person name="Chen M."/>
            <person name="Hao X."/>
            <person name="Li L."/>
            <person name="Tang Y."/>
            <person name="Lv G."/>
            <person name="Zhou Y."/>
            <person name="Sun X."/>
            <person name="Brodelius P.E."/>
            <person name="Rose J.K.C."/>
            <person name="Tang K."/>
        </authorList>
    </citation>
    <scope>NUCLEOTIDE SEQUENCE [LARGE SCALE GENOMIC DNA]</scope>
    <source>
        <strain evidence="2">cv. Huhao1</strain>
        <tissue evidence="1">Leaf</tissue>
    </source>
</reference>
<dbReference type="AlphaFoldDB" id="A0A2U1LUI0"/>
<dbReference type="InterPro" id="IPR050551">
    <property type="entry name" value="Fructan_Metab_Enzymes"/>
</dbReference>
<dbReference type="Gene3D" id="2.60.120.560">
    <property type="entry name" value="Exo-inulinase, domain 1"/>
    <property type="match status" value="2"/>
</dbReference>
<evidence type="ECO:0000313" key="1">
    <source>
        <dbReference type="EMBL" id="PWA52648.1"/>
    </source>
</evidence>
<dbReference type="OrthoDB" id="202537at2759"/>
<dbReference type="SUPFAM" id="SSF49899">
    <property type="entry name" value="Concanavalin A-like lectins/glucanases"/>
    <property type="match status" value="1"/>
</dbReference>
<dbReference type="GO" id="GO:0016787">
    <property type="term" value="F:hydrolase activity"/>
    <property type="evidence" value="ECO:0007669"/>
    <property type="project" value="UniProtKB-KW"/>
</dbReference>
<accession>A0A2U1LUI0</accession>
<sequence>MSLWKQVKKGDTAISTGLMKGQHGEQSKDFHDRAYIEATADTTSNPLQLQPQLIQPRPQMYLTMQSRTGLGEELDHSVVDPPLICSAKDAATKGKFRPFGLLTLASSNLTEQTAIFFQIYKSSDTFLMCSDQSRWITRFFERFGGSKNCITSRVYQTFAIGDDAHLFAFKNGRKSALISELVTGSPVKSLILSSVDPVNNVKSSVEDSLPGLPENRHELPLLIIVSL</sequence>
<dbReference type="Proteomes" id="UP000245207">
    <property type="component" value="Unassembled WGS sequence"/>
</dbReference>
<keyword evidence="1" id="KW-0378">Hydrolase</keyword>
<keyword evidence="2" id="KW-1185">Reference proteome</keyword>
<dbReference type="STRING" id="35608.A0A2U1LUI0"/>
<protein>
    <submittedName>
        <fullName evidence="1">Fructan 6-exohydrolase</fullName>
    </submittedName>
</protein>
<comment type="caution">
    <text evidence="1">The sequence shown here is derived from an EMBL/GenBank/DDBJ whole genome shotgun (WGS) entry which is preliminary data.</text>
</comment>
<dbReference type="EMBL" id="PKPP01007706">
    <property type="protein sequence ID" value="PWA52648.1"/>
    <property type="molecule type" value="Genomic_DNA"/>
</dbReference>
<gene>
    <name evidence="1" type="ORF">CTI12_AA451360</name>
</gene>
<organism evidence="1 2">
    <name type="scientific">Artemisia annua</name>
    <name type="common">Sweet wormwood</name>
    <dbReference type="NCBI Taxonomy" id="35608"/>
    <lineage>
        <taxon>Eukaryota</taxon>
        <taxon>Viridiplantae</taxon>
        <taxon>Streptophyta</taxon>
        <taxon>Embryophyta</taxon>
        <taxon>Tracheophyta</taxon>
        <taxon>Spermatophyta</taxon>
        <taxon>Magnoliopsida</taxon>
        <taxon>eudicotyledons</taxon>
        <taxon>Gunneridae</taxon>
        <taxon>Pentapetalae</taxon>
        <taxon>asterids</taxon>
        <taxon>campanulids</taxon>
        <taxon>Asterales</taxon>
        <taxon>Asteraceae</taxon>
        <taxon>Asteroideae</taxon>
        <taxon>Anthemideae</taxon>
        <taxon>Artemisiinae</taxon>
        <taxon>Artemisia</taxon>
    </lineage>
</organism>
<proteinExistence type="predicted"/>
<dbReference type="PANTHER" id="PTHR31953">
    <property type="entry name" value="BETA-FRUCTOFURANOSIDASE, INSOLUBLE ISOENZYME CWINV1-RELATED"/>
    <property type="match status" value="1"/>
</dbReference>
<dbReference type="InterPro" id="IPR013320">
    <property type="entry name" value="ConA-like_dom_sf"/>
</dbReference>
<name>A0A2U1LUI0_ARTAN</name>
<evidence type="ECO:0000313" key="2">
    <source>
        <dbReference type="Proteomes" id="UP000245207"/>
    </source>
</evidence>